<keyword evidence="3" id="KW-1185">Reference proteome</keyword>
<gene>
    <name evidence="2" type="ORF">RSSSTS7063_03088</name>
</gene>
<keyword evidence="1" id="KW-0175">Coiled coil</keyword>
<dbReference type="Proteomes" id="UP000408482">
    <property type="component" value="Unassembled WGS sequence"/>
</dbReference>
<proteinExistence type="predicted"/>
<dbReference type="AlphaFoldDB" id="A0A564VXT6"/>
<accession>A0A564VXT6</accession>
<dbReference type="RefSeq" id="WP_279231318.1">
    <property type="nucleotide sequence ID" value="NZ_CABHMX010000023.1"/>
</dbReference>
<evidence type="ECO:0000313" key="3">
    <source>
        <dbReference type="Proteomes" id="UP000408482"/>
    </source>
</evidence>
<protein>
    <submittedName>
        <fullName evidence="2">Uncharacterized protein</fullName>
    </submittedName>
</protein>
<reference evidence="2 3" key="1">
    <citation type="submission" date="2019-07" db="EMBL/GenBank/DDBJ databases">
        <authorList>
            <person name="Hibberd C M."/>
            <person name="Gehrig L. J."/>
            <person name="Chang H.-W."/>
            <person name="Venkatesh S."/>
        </authorList>
    </citation>
    <scope>NUCLEOTIDE SEQUENCE [LARGE SCALE GENOMIC DNA]</scope>
    <source>
        <strain evidence="2">Blautia_luti_SSTS_Bg7063</strain>
    </source>
</reference>
<dbReference type="EMBL" id="CABHNW010000071">
    <property type="protein sequence ID" value="VUX37150.1"/>
    <property type="molecule type" value="Genomic_DNA"/>
</dbReference>
<feature type="coiled-coil region" evidence="1">
    <location>
        <begin position="14"/>
        <end position="44"/>
    </location>
</feature>
<evidence type="ECO:0000313" key="2">
    <source>
        <dbReference type="EMBL" id="VUX37150.1"/>
    </source>
</evidence>
<sequence length="44" mass="5455">MESEKKQELVIDGNSFYEIDLKCLEEKKQKQEEAEKRQRKRQRK</sequence>
<name>A0A564VXT6_9FIRM</name>
<organism evidence="2 3">
    <name type="scientific">Blautia luti</name>
    <dbReference type="NCBI Taxonomy" id="89014"/>
    <lineage>
        <taxon>Bacteria</taxon>
        <taxon>Bacillati</taxon>
        <taxon>Bacillota</taxon>
        <taxon>Clostridia</taxon>
        <taxon>Lachnospirales</taxon>
        <taxon>Lachnospiraceae</taxon>
        <taxon>Blautia</taxon>
    </lineage>
</organism>
<evidence type="ECO:0000256" key="1">
    <source>
        <dbReference type="SAM" id="Coils"/>
    </source>
</evidence>